<dbReference type="Gene3D" id="1.20.5.100">
    <property type="entry name" value="Cytochrome c1, transmembrane anchor, C-terminal"/>
    <property type="match status" value="1"/>
</dbReference>
<accession>A2BXW7</accession>
<evidence type="ECO:0000313" key="12">
    <source>
        <dbReference type="EMBL" id="ABM72628.1"/>
    </source>
</evidence>
<dbReference type="SUPFAM" id="SSF52413">
    <property type="entry name" value="UDP-glucose/GDP-mannose dehydrogenase C-terminal domain"/>
    <property type="match status" value="1"/>
</dbReference>
<feature type="binding site" evidence="10">
    <location>
        <position position="46"/>
    </location>
    <ligand>
        <name>NAD(+)</name>
        <dbReference type="ChEBI" id="CHEBI:57540"/>
    </ligand>
</feature>
<keyword evidence="4 12" id="KW-0560">Oxidoreductase</keyword>
<dbReference type="AlphaFoldDB" id="A2BXW7"/>
<comment type="function">
    <text evidence="7">Catalyzes the conversion of UDP-glucose into UDP-glucuronate, one of the precursors of teichuronic acid.</text>
</comment>
<dbReference type="eggNOG" id="COG1004">
    <property type="taxonomic scope" value="Bacteria"/>
</dbReference>
<dbReference type="GeneID" id="60201009"/>
<dbReference type="SUPFAM" id="SSF48179">
    <property type="entry name" value="6-phosphogluconate dehydrogenase C-terminal domain-like"/>
    <property type="match status" value="1"/>
</dbReference>
<dbReference type="Pfam" id="PF03720">
    <property type="entry name" value="UDPG_MGDP_dh_C"/>
    <property type="match status" value="1"/>
</dbReference>
<evidence type="ECO:0000256" key="9">
    <source>
        <dbReference type="PIRSR" id="PIRSR500133-1"/>
    </source>
</evidence>
<dbReference type="InterPro" id="IPR001732">
    <property type="entry name" value="UDP-Glc/GDP-Man_DH_N"/>
</dbReference>
<proteinExistence type="inferred from homology"/>
<feature type="active site" description="Nucleophile" evidence="9">
    <location>
        <position position="285"/>
    </location>
</feature>
<evidence type="ECO:0000256" key="7">
    <source>
        <dbReference type="ARBA" id="ARBA00053241"/>
    </source>
</evidence>
<sequence length="465" mass="51793">MNITKTSNIKNICCIGAGYVGGPTMAVIAANCPDLIINVVDINIDRINSWNIDDLSKLPVFEPGLKDIVEKCRGKNLFFSSNVEENIANADIIFISVNTPTKTKGIGAGYASDLKWIESSTRTIAKFARNHTIVVEKSTLPVKTAETIKNILLSSDESLDKNVKKTFSILSNPEFLAEGSAINDLQNPDRVLIGGDDNYAINLLVNIYEKWVDTKKIITTNLWSSELSKLVANAFLAQRISSVNSISALCESTGANIQEVKEAIGSDTRIGNKFLNAGPGFGGSCFKKDILNLVYLCRYYGLNEVAAYWEQIVQINLWQQKRISALVIKNLFGTLSNKKLVILGFSFKANTNDTRESPSINISKEFLKEGAELNFYDPKVEKKQILREFDDFKDSKISVSKSALGAAEGADAVLVMTDWEDFKYLDWISIYKVMRKPAWVFDTRICLNREEISNIGFNIWTLGRI</sequence>
<dbReference type="UniPathway" id="UPA00038">
    <property type="reaction ID" value="UER00491"/>
</dbReference>
<dbReference type="GO" id="GO:0006024">
    <property type="term" value="P:glycosaminoglycan biosynthetic process"/>
    <property type="evidence" value="ECO:0007669"/>
    <property type="project" value="TreeGrafter"/>
</dbReference>
<dbReference type="GO" id="GO:0006065">
    <property type="term" value="P:UDP-glucuronate biosynthetic process"/>
    <property type="evidence" value="ECO:0007669"/>
    <property type="project" value="UniProtKB-UniPathway"/>
</dbReference>
<evidence type="ECO:0000256" key="6">
    <source>
        <dbReference type="ARBA" id="ARBA00047473"/>
    </source>
</evidence>
<dbReference type="Proteomes" id="UP000001589">
    <property type="component" value="Chromosome"/>
</dbReference>
<dbReference type="InterPro" id="IPR014026">
    <property type="entry name" value="UDP-Glc/GDP-Man_DH_dimer"/>
</dbReference>
<dbReference type="InterPro" id="IPR014027">
    <property type="entry name" value="UDP-Glc/GDP-Man_DH_C"/>
</dbReference>
<dbReference type="Pfam" id="PF00984">
    <property type="entry name" value="UDPG_MGDP_dh"/>
    <property type="match status" value="1"/>
</dbReference>
<feature type="binding site" evidence="10">
    <location>
        <begin position="97"/>
        <end position="101"/>
    </location>
    <ligand>
        <name>NAD(+)</name>
        <dbReference type="ChEBI" id="CHEBI:57540"/>
    </ligand>
</feature>
<evidence type="ECO:0000256" key="2">
    <source>
        <dbReference type="ARBA" id="ARBA00006601"/>
    </source>
</evidence>
<comment type="similarity">
    <text evidence="2 8">Belongs to the UDP-glucose/GDP-mannose dehydrogenase family.</text>
</comment>
<feature type="binding site" evidence="10">
    <location>
        <position position="178"/>
    </location>
    <ligand>
        <name>NAD(+)</name>
        <dbReference type="ChEBI" id="CHEBI:57540"/>
    </ligand>
</feature>
<dbReference type="NCBIfam" id="TIGR03026">
    <property type="entry name" value="NDP-sugDHase"/>
    <property type="match status" value="1"/>
</dbReference>
<dbReference type="InterPro" id="IPR036220">
    <property type="entry name" value="UDP-Glc/GDP-Man_DH_C_sf"/>
</dbReference>
<feature type="binding site" evidence="10">
    <location>
        <begin position="285"/>
        <end position="288"/>
    </location>
    <ligand>
        <name>NAD(+)</name>
        <dbReference type="ChEBI" id="CHEBI:57540"/>
    </ligand>
</feature>
<dbReference type="PANTHER" id="PTHR11374:SF3">
    <property type="entry name" value="UDP-GLUCOSE 6-DEHYDROGENASE"/>
    <property type="match status" value="1"/>
</dbReference>
<dbReference type="FunFam" id="3.40.50.720:FF:000032">
    <property type="entry name" value="UDP-glucose 6-dehydrogenase"/>
    <property type="match status" value="1"/>
</dbReference>
<feature type="binding site" evidence="10">
    <location>
        <begin position="16"/>
        <end position="21"/>
    </location>
    <ligand>
        <name>NAD(+)</name>
        <dbReference type="ChEBI" id="CHEBI:57540"/>
    </ligand>
</feature>
<dbReference type="KEGG" id="pmc:P9515_14211"/>
<dbReference type="HOGENOM" id="CLU_023810_7_0_3"/>
<dbReference type="FunFam" id="3.40.50.720:FF:000193">
    <property type="entry name" value="UDP-glucose 6-dehydrogenase"/>
    <property type="match status" value="1"/>
</dbReference>
<evidence type="ECO:0000256" key="4">
    <source>
        <dbReference type="ARBA" id="ARBA00023002"/>
    </source>
</evidence>
<comment type="catalytic activity">
    <reaction evidence="6">
        <text>UDP-alpha-D-glucose + 2 NAD(+) + H2O = UDP-alpha-D-glucuronate + 2 NADH + 3 H(+)</text>
        <dbReference type="Rhea" id="RHEA:23596"/>
        <dbReference type="ChEBI" id="CHEBI:15377"/>
        <dbReference type="ChEBI" id="CHEBI:15378"/>
        <dbReference type="ChEBI" id="CHEBI:57540"/>
        <dbReference type="ChEBI" id="CHEBI:57945"/>
        <dbReference type="ChEBI" id="CHEBI:58052"/>
        <dbReference type="ChEBI" id="CHEBI:58885"/>
        <dbReference type="EC" id="1.1.1.22"/>
    </reaction>
</comment>
<dbReference type="GO" id="GO:0051287">
    <property type="term" value="F:NAD binding"/>
    <property type="evidence" value="ECO:0007669"/>
    <property type="project" value="InterPro"/>
</dbReference>
<dbReference type="InterPro" id="IPR017476">
    <property type="entry name" value="UDP-Glc/GDP-Man"/>
</dbReference>
<dbReference type="SMART" id="SM00984">
    <property type="entry name" value="UDPG_MGDP_dh_C"/>
    <property type="match status" value="1"/>
</dbReference>
<protein>
    <recommendedName>
        <fullName evidence="3">UDP-glucose 6-dehydrogenase</fullName>
        <ecNumber evidence="3">1.1.1.22</ecNumber>
    </recommendedName>
</protein>
<feature type="domain" description="UDP-glucose/GDP-mannose dehydrogenase C-terminal" evidence="11">
    <location>
        <begin position="341"/>
        <end position="449"/>
    </location>
</feature>
<evidence type="ECO:0000256" key="5">
    <source>
        <dbReference type="ARBA" id="ARBA00023027"/>
    </source>
</evidence>
<dbReference type="PIRSF" id="PIRSF000124">
    <property type="entry name" value="UDPglc_GDPman_dh"/>
    <property type="match status" value="1"/>
</dbReference>
<dbReference type="STRING" id="167542.P9515_14211"/>
<dbReference type="SUPFAM" id="SSF51735">
    <property type="entry name" value="NAD(P)-binding Rossmann-fold domains"/>
    <property type="match status" value="1"/>
</dbReference>
<evidence type="ECO:0000313" key="13">
    <source>
        <dbReference type="Proteomes" id="UP000001589"/>
    </source>
</evidence>
<organism evidence="12 13">
    <name type="scientific">Prochlorococcus marinus (strain MIT 9515)</name>
    <dbReference type="NCBI Taxonomy" id="167542"/>
    <lineage>
        <taxon>Bacteria</taxon>
        <taxon>Bacillati</taxon>
        <taxon>Cyanobacteriota</taxon>
        <taxon>Cyanophyceae</taxon>
        <taxon>Synechococcales</taxon>
        <taxon>Prochlorococcaceae</taxon>
        <taxon>Prochlorococcus</taxon>
    </lineage>
</organism>
<feature type="binding site" evidence="10">
    <location>
        <begin position="138"/>
        <end position="139"/>
    </location>
    <ligand>
        <name>NAD(+)</name>
        <dbReference type="ChEBI" id="CHEBI:57540"/>
    </ligand>
</feature>
<gene>
    <name evidence="12" type="primary">ugd</name>
    <name evidence="12" type="ordered locus">P9515_14211</name>
</gene>
<feature type="binding site" evidence="10">
    <location>
        <position position="355"/>
    </location>
    <ligand>
        <name>NAD(+)</name>
        <dbReference type="ChEBI" id="CHEBI:57540"/>
    </ligand>
</feature>
<dbReference type="OrthoDB" id="9803238at2"/>
<dbReference type="GO" id="GO:0003979">
    <property type="term" value="F:UDP-glucose 6-dehydrogenase activity"/>
    <property type="evidence" value="ECO:0007669"/>
    <property type="project" value="UniProtKB-EC"/>
</dbReference>
<comment type="pathway">
    <text evidence="1">Nucleotide-sugar biosynthesis; UDP-alpha-D-glucuronate biosynthesis; UDP-alpha-D-glucuronate from UDP-alpha-D-glucose: step 1/1.</text>
</comment>
<dbReference type="InterPro" id="IPR008927">
    <property type="entry name" value="6-PGluconate_DH-like_C_sf"/>
</dbReference>
<dbReference type="PANTHER" id="PTHR11374">
    <property type="entry name" value="UDP-GLUCOSE DEHYDROGENASE/UDP-MANNAC DEHYDROGENASE"/>
    <property type="match status" value="1"/>
</dbReference>
<dbReference type="RefSeq" id="WP_011820725.1">
    <property type="nucleotide sequence ID" value="NC_008817.1"/>
</dbReference>
<dbReference type="FunFam" id="1.20.5.100:FF:000001">
    <property type="entry name" value="UDP-glucose 6-dehydrogenase"/>
    <property type="match status" value="1"/>
</dbReference>
<dbReference type="InterPro" id="IPR036291">
    <property type="entry name" value="NAD(P)-bd_dom_sf"/>
</dbReference>
<evidence type="ECO:0000259" key="11">
    <source>
        <dbReference type="SMART" id="SM00984"/>
    </source>
</evidence>
<keyword evidence="5 10" id="KW-0520">NAD</keyword>
<evidence type="ECO:0000256" key="3">
    <source>
        <dbReference type="ARBA" id="ARBA00012954"/>
    </source>
</evidence>
<dbReference type="EC" id="1.1.1.22" evidence="3"/>
<feature type="binding site" evidence="10">
    <location>
        <position position="41"/>
    </location>
    <ligand>
        <name>NAD(+)</name>
        <dbReference type="ChEBI" id="CHEBI:57540"/>
    </ligand>
</feature>
<dbReference type="Pfam" id="PF03721">
    <property type="entry name" value="UDPG_MGDP_dh_N"/>
    <property type="match status" value="1"/>
</dbReference>
<dbReference type="Gene3D" id="3.40.50.720">
    <property type="entry name" value="NAD(P)-binding Rossmann-like Domain"/>
    <property type="match status" value="2"/>
</dbReference>
<evidence type="ECO:0000256" key="8">
    <source>
        <dbReference type="PIRNR" id="PIRNR000124"/>
    </source>
</evidence>
<dbReference type="InterPro" id="IPR028356">
    <property type="entry name" value="UDPglc_DH_euk"/>
</dbReference>
<name>A2BXW7_PROM5</name>
<dbReference type="PIRSF" id="PIRSF500133">
    <property type="entry name" value="UDPglc_DH_euk"/>
    <property type="match status" value="1"/>
</dbReference>
<reference evidence="12 13" key="1">
    <citation type="journal article" date="2007" name="PLoS Genet.">
        <title>Patterns and implications of gene gain and loss in the evolution of Prochlorococcus.</title>
        <authorList>
            <person name="Kettler G.C."/>
            <person name="Martiny A.C."/>
            <person name="Huang K."/>
            <person name="Zucker J."/>
            <person name="Coleman M.L."/>
            <person name="Rodrigue S."/>
            <person name="Chen F."/>
            <person name="Lapidus A."/>
            <person name="Ferriera S."/>
            <person name="Johnson J."/>
            <person name="Steglich C."/>
            <person name="Church G.M."/>
            <person name="Richardson P."/>
            <person name="Chisholm S.W."/>
        </authorList>
    </citation>
    <scope>NUCLEOTIDE SEQUENCE [LARGE SCALE GENOMIC DNA]</scope>
    <source>
        <strain evidence="12 13">MIT 9515</strain>
    </source>
</reference>
<dbReference type="EMBL" id="CP000552">
    <property type="protein sequence ID" value="ABM72628.1"/>
    <property type="molecule type" value="Genomic_DNA"/>
</dbReference>
<evidence type="ECO:0000256" key="1">
    <source>
        <dbReference type="ARBA" id="ARBA00004701"/>
    </source>
</evidence>
<evidence type="ECO:0000256" key="10">
    <source>
        <dbReference type="PIRSR" id="PIRSR500133-3"/>
    </source>
</evidence>